<sequence>MSWTASDVEKLERYVEWQNHHLRKVLEPLAAWCVAQLIAAAERAEEKERRRKEDKEREMQRLLEGSAAFGLQWFAPMVRNLVELIAPNGANERAGEAVDEARMLAQELTHFKHTHDEIEPRHYYHYRRFFFWCCLSRIVEATWEAAVDLHRRFFNPPPAPLPPVEPISAYLPNALHSVLSQYDEPIRPYEVEEQLDAISSLVVSSFHLIPWALRARLNHTLGLPQPWRQSPTDFSKPERPDHALKRRTNRVAIRSNQRACSDVYWAARSWSVEG</sequence>
<evidence type="ECO:0000313" key="3">
    <source>
        <dbReference type="Proteomes" id="UP000193467"/>
    </source>
</evidence>
<name>A0A1Y2F0L9_9BASI</name>
<evidence type="ECO:0000256" key="1">
    <source>
        <dbReference type="SAM" id="Coils"/>
    </source>
</evidence>
<dbReference type="EMBL" id="MCGR01000034">
    <property type="protein sequence ID" value="ORY76515.1"/>
    <property type="molecule type" value="Genomic_DNA"/>
</dbReference>
<keyword evidence="1" id="KW-0175">Coiled coil</keyword>
<evidence type="ECO:0000313" key="2">
    <source>
        <dbReference type="EMBL" id="ORY76515.1"/>
    </source>
</evidence>
<gene>
    <name evidence="2" type="ORF">BCR35DRAFT_353328</name>
</gene>
<feature type="coiled-coil region" evidence="1">
    <location>
        <begin position="37"/>
        <end position="65"/>
    </location>
</feature>
<accession>A0A1Y2F0L9</accession>
<dbReference type="AlphaFoldDB" id="A0A1Y2F0L9"/>
<proteinExistence type="predicted"/>
<protein>
    <submittedName>
        <fullName evidence="2">Uncharacterized protein</fullName>
    </submittedName>
</protein>
<reference evidence="2 3" key="1">
    <citation type="submission" date="2016-07" db="EMBL/GenBank/DDBJ databases">
        <title>Pervasive Adenine N6-methylation of Active Genes in Fungi.</title>
        <authorList>
            <consortium name="DOE Joint Genome Institute"/>
            <person name="Mondo S.J."/>
            <person name="Dannebaum R.O."/>
            <person name="Kuo R.C."/>
            <person name="Labutti K."/>
            <person name="Haridas S."/>
            <person name="Kuo A."/>
            <person name="Salamov A."/>
            <person name="Ahrendt S.R."/>
            <person name="Lipzen A."/>
            <person name="Sullivan W."/>
            <person name="Andreopoulos W.B."/>
            <person name="Clum A."/>
            <person name="Lindquist E."/>
            <person name="Daum C."/>
            <person name="Ramamoorthy G.K."/>
            <person name="Gryganskyi A."/>
            <person name="Culley D."/>
            <person name="Magnuson J.K."/>
            <person name="James T.Y."/>
            <person name="O'Malley M.A."/>
            <person name="Stajich J.E."/>
            <person name="Spatafora J.W."/>
            <person name="Visel A."/>
            <person name="Grigoriev I.V."/>
        </authorList>
    </citation>
    <scope>NUCLEOTIDE SEQUENCE [LARGE SCALE GENOMIC DNA]</scope>
    <source>
        <strain evidence="2 3">62-1032</strain>
    </source>
</reference>
<dbReference type="Proteomes" id="UP000193467">
    <property type="component" value="Unassembled WGS sequence"/>
</dbReference>
<dbReference type="InParanoid" id="A0A1Y2F0L9"/>
<keyword evidence="3" id="KW-1185">Reference proteome</keyword>
<organism evidence="2 3">
    <name type="scientific">Leucosporidium creatinivorum</name>
    <dbReference type="NCBI Taxonomy" id="106004"/>
    <lineage>
        <taxon>Eukaryota</taxon>
        <taxon>Fungi</taxon>
        <taxon>Dikarya</taxon>
        <taxon>Basidiomycota</taxon>
        <taxon>Pucciniomycotina</taxon>
        <taxon>Microbotryomycetes</taxon>
        <taxon>Leucosporidiales</taxon>
        <taxon>Leucosporidium</taxon>
    </lineage>
</organism>
<comment type="caution">
    <text evidence="2">The sequence shown here is derived from an EMBL/GenBank/DDBJ whole genome shotgun (WGS) entry which is preliminary data.</text>
</comment>